<keyword evidence="4 10" id="KW-1133">Transmembrane helix</keyword>
<evidence type="ECO:0000256" key="6">
    <source>
        <dbReference type="ARBA" id="ARBA00023136"/>
    </source>
</evidence>
<feature type="transmembrane region" description="Helical" evidence="10">
    <location>
        <begin position="45"/>
        <end position="70"/>
    </location>
</feature>
<evidence type="ECO:0000256" key="9">
    <source>
        <dbReference type="RuleBase" id="RU000688"/>
    </source>
</evidence>
<dbReference type="SUPFAM" id="SSF81321">
    <property type="entry name" value="Family A G protein-coupled receptor-like"/>
    <property type="match status" value="1"/>
</dbReference>
<evidence type="ECO:0000256" key="10">
    <source>
        <dbReference type="SAM" id="Phobius"/>
    </source>
</evidence>
<dbReference type="Pfam" id="PF00001">
    <property type="entry name" value="7tm_1"/>
    <property type="match status" value="1"/>
</dbReference>
<dbReference type="InterPro" id="IPR017452">
    <property type="entry name" value="GPCR_Rhodpsn_7TM"/>
</dbReference>
<evidence type="ECO:0000256" key="3">
    <source>
        <dbReference type="ARBA" id="ARBA00022692"/>
    </source>
</evidence>
<keyword evidence="6 10" id="KW-0472">Membrane</keyword>
<evidence type="ECO:0000256" key="4">
    <source>
        <dbReference type="ARBA" id="ARBA00022989"/>
    </source>
</evidence>
<dbReference type="InterPro" id="IPR000276">
    <property type="entry name" value="GPCR_Rhodpsn"/>
</dbReference>
<dbReference type="GO" id="GO:0004930">
    <property type="term" value="F:G protein-coupled receptor activity"/>
    <property type="evidence" value="ECO:0007669"/>
    <property type="project" value="UniProtKB-KW"/>
</dbReference>
<sequence length="325" mass="37930">MKMESIECTNNYLLKCSTTPATTTRLYEESEKVKEYLYFRESLNIVLLIVFGLITVTGLVGNILTVTVILQHKGIKSITDILVLTLTVTDILFIVFGVLGILDVLLYMFDDLWCRLVDYVTFACSYASMYMLVLISLDRYLALVHPIRSMSFRTKRNCYILILIIWIFILLGNISMLFENPFCPLKEVREESVIRIYYICTFVFEFMLPLLVMCILYGHILKSFHNANIPGVNTTISRVRLISNRRVIKIVTIAMTLLIICRLPLNMLSLYQTFTTYVKNIHMFTTLYWVFVCMFFLNCCINPILYRFHSSTFRNGCREVFRCKT</sequence>
<evidence type="ECO:0000313" key="13">
    <source>
        <dbReference type="Proteomes" id="UP001634394"/>
    </source>
</evidence>
<feature type="transmembrane region" description="Helical" evidence="10">
    <location>
        <begin position="158"/>
        <end position="176"/>
    </location>
</feature>
<comment type="subcellular location">
    <subcellularLocation>
        <location evidence="1">Cell membrane</location>
        <topology evidence="1">Multi-pass membrane protein</topology>
    </subcellularLocation>
</comment>
<feature type="domain" description="G-protein coupled receptors family 1 profile" evidence="11">
    <location>
        <begin position="61"/>
        <end position="306"/>
    </location>
</feature>
<evidence type="ECO:0000256" key="5">
    <source>
        <dbReference type="ARBA" id="ARBA00023040"/>
    </source>
</evidence>
<evidence type="ECO:0000256" key="8">
    <source>
        <dbReference type="ARBA" id="ARBA00023224"/>
    </source>
</evidence>
<dbReference type="PRINTS" id="PR00237">
    <property type="entry name" value="GPCRRHODOPSN"/>
</dbReference>
<dbReference type="PROSITE" id="PS50262">
    <property type="entry name" value="G_PROTEIN_RECEP_F1_2"/>
    <property type="match status" value="1"/>
</dbReference>
<feature type="transmembrane region" description="Helical" evidence="10">
    <location>
        <begin position="119"/>
        <end position="137"/>
    </location>
</feature>
<keyword evidence="2" id="KW-1003">Cell membrane</keyword>
<feature type="transmembrane region" description="Helical" evidence="10">
    <location>
        <begin position="247"/>
        <end position="267"/>
    </location>
</feature>
<feature type="transmembrane region" description="Helical" evidence="10">
    <location>
        <begin position="196"/>
        <end position="218"/>
    </location>
</feature>
<dbReference type="AlphaFoldDB" id="A0ABD3W0D9"/>
<evidence type="ECO:0000256" key="1">
    <source>
        <dbReference type="ARBA" id="ARBA00004651"/>
    </source>
</evidence>
<keyword evidence="3 9" id="KW-0812">Transmembrane</keyword>
<accession>A0ABD3W0D9</accession>
<dbReference type="PROSITE" id="PS00237">
    <property type="entry name" value="G_PROTEIN_RECEP_F1_1"/>
    <property type="match status" value="1"/>
</dbReference>
<feature type="transmembrane region" description="Helical" evidence="10">
    <location>
        <begin position="287"/>
        <end position="306"/>
    </location>
</feature>
<dbReference type="PANTHER" id="PTHR24229:SF103">
    <property type="entry name" value="ALLATOSTATIN A RECEPTOR 1, ISOFORM B"/>
    <property type="match status" value="1"/>
</dbReference>
<organism evidence="12 13">
    <name type="scientific">Sinanodonta woodiana</name>
    <name type="common">Chinese pond mussel</name>
    <name type="synonym">Anodonta woodiana</name>
    <dbReference type="NCBI Taxonomy" id="1069815"/>
    <lineage>
        <taxon>Eukaryota</taxon>
        <taxon>Metazoa</taxon>
        <taxon>Spiralia</taxon>
        <taxon>Lophotrochozoa</taxon>
        <taxon>Mollusca</taxon>
        <taxon>Bivalvia</taxon>
        <taxon>Autobranchia</taxon>
        <taxon>Heteroconchia</taxon>
        <taxon>Palaeoheterodonta</taxon>
        <taxon>Unionida</taxon>
        <taxon>Unionoidea</taxon>
        <taxon>Unionidae</taxon>
        <taxon>Unioninae</taxon>
        <taxon>Sinanodonta</taxon>
    </lineage>
</organism>
<protein>
    <recommendedName>
        <fullName evidence="11">G-protein coupled receptors family 1 profile domain-containing protein</fullName>
    </recommendedName>
</protein>
<name>A0ABD3W0D9_SINWO</name>
<keyword evidence="13" id="KW-1185">Reference proteome</keyword>
<feature type="transmembrane region" description="Helical" evidence="10">
    <location>
        <begin position="82"/>
        <end position="107"/>
    </location>
</feature>
<comment type="similarity">
    <text evidence="9">Belongs to the G-protein coupled receptor 1 family.</text>
</comment>
<evidence type="ECO:0000256" key="2">
    <source>
        <dbReference type="ARBA" id="ARBA00022475"/>
    </source>
</evidence>
<keyword evidence="5 9" id="KW-0297">G-protein coupled receptor</keyword>
<evidence type="ECO:0000259" key="11">
    <source>
        <dbReference type="PROSITE" id="PS50262"/>
    </source>
</evidence>
<keyword evidence="8 9" id="KW-0807">Transducer</keyword>
<comment type="caution">
    <text evidence="12">The sequence shown here is derived from an EMBL/GenBank/DDBJ whole genome shotgun (WGS) entry which is preliminary data.</text>
</comment>
<reference evidence="12 13" key="1">
    <citation type="submission" date="2024-11" db="EMBL/GenBank/DDBJ databases">
        <title>Chromosome-level genome assembly of the freshwater bivalve Anodonta woodiana.</title>
        <authorList>
            <person name="Chen X."/>
        </authorList>
    </citation>
    <scope>NUCLEOTIDE SEQUENCE [LARGE SCALE GENOMIC DNA]</scope>
    <source>
        <strain evidence="12">MN2024</strain>
        <tissue evidence="12">Gills</tissue>
    </source>
</reference>
<dbReference type="PANTHER" id="PTHR24229">
    <property type="entry name" value="NEUROPEPTIDES RECEPTOR"/>
    <property type="match status" value="1"/>
</dbReference>
<evidence type="ECO:0000256" key="7">
    <source>
        <dbReference type="ARBA" id="ARBA00023170"/>
    </source>
</evidence>
<proteinExistence type="inferred from homology"/>
<keyword evidence="7 9" id="KW-0675">Receptor</keyword>
<evidence type="ECO:0000313" key="12">
    <source>
        <dbReference type="EMBL" id="KAL3866212.1"/>
    </source>
</evidence>
<dbReference type="GO" id="GO:0005886">
    <property type="term" value="C:plasma membrane"/>
    <property type="evidence" value="ECO:0007669"/>
    <property type="project" value="UniProtKB-SubCell"/>
</dbReference>
<dbReference type="EMBL" id="JBJQND010000009">
    <property type="protein sequence ID" value="KAL3866212.1"/>
    <property type="molecule type" value="Genomic_DNA"/>
</dbReference>
<dbReference type="Proteomes" id="UP001634394">
    <property type="component" value="Unassembled WGS sequence"/>
</dbReference>
<gene>
    <name evidence="12" type="ORF">ACJMK2_043534</name>
</gene>
<dbReference type="Gene3D" id="1.20.1070.10">
    <property type="entry name" value="Rhodopsin 7-helix transmembrane proteins"/>
    <property type="match status" value="1"/>
</dbReference>